<dbReference type="Proteomes" id="UP000217780">
    <property type="component" value="Unassembled WGS sequence"/>
</dbReference>
<dbReference type="InterPro" id="IPR039420">
    <property type="entry name" value="WalR-like"/>
</dbReference>
<dbReference type="RefSeq" id="WP_095541893.1">
    <property type="nucleotide sequence ID" value="NZ_NSJC01000004.1"/>
</dbReference>
<dbReference type="GO" id="GO:0032993">
    <property type="term" value="C:protein-DNA complex"/>
    <property type="evidence" value="ECO:0007669"/>
    <property type="project" value="TreeGrafter"/>
</dbReference>
<dbReference type="EMBL" id="NSJF01000006">
    <property type="protein sequence ID" value="PAT33761.1"/>
    <property type="molecule type" value="Genomic_DNA"/>
</dbReference>
<feature type="modified residue" description="4-aspartylphosphate" evidence="6">
    <location>
        <position position="51"/>
    </location>
</feature>
<reference evidence="12 13" key="1">
    <citation type="submission" date="2017-08" db="EMBL/GenBank/DDBJ databases">
        <title>WGS of Clinical strains of the CDC Group NO-1 linked to zoonotic infections in humans.</title>
        <authorList>
            <person name="Bernier A.-M."/>
            <person name="Bernard K."/>
        </authorList>
    </citation>
    <scope>NUCLEOTIDE SEQUENCE [LARGE SCALE GENOMIC DNA]</scope>
    <source>
        <strain evidence="10 13">NML03-0146</strain>
        <strain evidence="11 12">NML91-0035</strain>
    </source>
</reference>
<evidence type="ECO:0000256" key="1">
    <source>
        <dbReference type="ARBA" id="ARBA00022553"/>
    </source>
</evidence>
<dbReference type="Proteomes" id="UP000217999">
    <property type="component" value="Unassembled WGS sequence"/>
</dbReference>
<evidence type="ECO:0000259" key="9">
    <source>
        <dbReference type="PROSITE" id="PS51755"/>
    </source>
</evidence>
<dbReference type="InterPro" id="IPR036388">
    <property type="entry name" value="WH-like_DNA-bd_sf"/>
</dbReference>
<evidence type="ECO:0000256" key="7">
    <source>
        <dbReference type="PROSITE-ProRule" id="PRU01091"/>
    </source>
</evidence>
<evidence type="ECO:0000256" key="2">
    <source>
        <dbReference type="ARBA" id="ARBA00023012"/>
    </source>
</evidence>
<evidence type="ECO:0000256" key="5">
    <source>
        <dbReference type="ARBA" id="ARBA00023163"/>
    </source>
</evidence>
<dbReference type="PROSITE" id="PS50110">
    <property type="entry name" value="RESPONSE_REGULATORY"/>
    <property type="match status" value="1"/>
</dbReference>
<feature type="domain" description="OmpR/PhoB-type" evidence="9">
    <location>
        <begin position="131"/>
        <end position="225"/>
    </location>
</feature>
<dbReference type="SMART" id="SM00448">
    <property type="entry name" value="REC"/>
    <property type="match status" value="1"/>
</dbReference>
<dbReference type="Gene3D" id="1.10.10.10">
    <property type="entry name" value="Winged helix-like DNA-binding domain superfamily/Winged helix DNA-binding domain"/>
    <property type="match status" value="1"/>
</dbReference>
<dbReference type="GeneID" id="93872718"/>
<dbReference type="PANTHER" id="PTHR48111:SF37">
    <property type="entry name" value="RESPONSE REGULATOR PROTEIN CARR"/>
    <property type="match status" value="1"/>
</dbReference>
<keyword evidence="1 6" id="KW-0597">Phosphoprotein</keyword>
<proteinExistence type="predicted"/>
<evidence type="ECO:0000313" key="12">
    <source>
        <dbReference type="Proteomes" id="UP000217780"/>
    </source>
</evidence>
<dbReference type="PANTHER" id="PTHR48111">
    <property type="entry name" value="REGULATOR OF RPOS"/>
    <property type="match status" value="1"/>
</dbReference>
<dbReference type="FunFam" id="3.40.50.2300:FF:000002">
    <property type="entry name" value="DNA-binding response regulator PhoP"/>
    <property type="match status" value="1"/>
</dbReference>
<dbReference type="InterPro" id="IPR011006">
    <property type="entry name" value="CheY-like_superfamily"/>
</dbReference>
<evidence type="ECO:0000313" key="10">
    <source>
        <dbReference type="EMBL" id="PAT33761.1"/>
    </source>
</evidence>
<dbReference type="GO" id="GO:0000156">
    <property type="term" value="F:phosphorelay response regulator activity"/>
    <property type="evidence" value="ECO:0007669"/>
    <property type="project" value="TreeGrafter"/>
</dbReference>
<dbReference type="Gene3D" id="6.10.250.690">
    <property type="match status" value="1"/>
</dbReference>
<keyword evidence="4 7" id="KW-0238">DNA-binding</keyword>
<feature type="domain" description="Response regulatory" evidence="8">
    <location>
        <begin position="2"/>
        <end position="116"/>
    </location>
</feature>
<dbReference type="CDD" id="cd00383">
    <property type="entry name" value="trans_reg_C"/>
    <property type="match status" value="1"/>
</dbReference>
<dbReference type="InterPro" id="IPR001789">
    <property type="entry name" value="Sig_transdc_resp-reg_receiver"/>
</dbReference>
<accession>A0A2A2A7K9</accession>
<evidence type="ECO:0000256" key="6">
    <source>
        <dbReference type="PROSITE-ProRule" id="PRU00169"/>
    </source>
</evidence>
<dbReference type="EMBL" id="NTBI01000010">
    <property type="protein sequence ID" value="PAX16034.1"/>
    <property type="molecule type" value="Genomic_DNA"/>
</dbReference>
<evidence type="ECO:0000256" key="4">
    <source>
        <dbReference type="ARBA" id="ARBA00023125"/>
    </source>
</evidence>
<protein>
    <submittedName>
        <fullName evidence="11">DNA-binding response regulator</fullName>
    </submittedName>
</protein>
<dbReference type="GO" id="GO:0000976">
    <property type="term" value="F:transcription cis-regulatory region binding"/>
    <property type="evidence" value="ECO:0007669"/>
    <property type="project" value="TreeGrafter"/>
</dbReference>
<dbReference type="GO" id="GO:0005829">
    <property type="term" value="C:cytosol"/>
    <property type="evidence" value="ECO:0007669"/>
    <property type="project" value="TreeGrafter"/>
</dbReference>
<accession>A0A2A2T3D5</accession>
<name>A0A2A2T3D5_9BURK</name>
<dbReference type="SMART" id="SM00862">
    <property type="entry name" value="Trans_reg_C"/>
    <property type="match status" value="1"/>
</dbReference>
<dbReference type="Pfam" id="PF00072">
    <property type="entry name" value="Response_reg"/>
    <property type="match status" value="1"/>
</dbReference>
<feature type="DNA-binding region" description="OmpR/PhoB-type" evidence="7">
    <location>
        <begin position="131"/>
        <end position="225"/>
    </location>
</feature>
<organism evidence="11 12">
    <name type="scientific">Vandammella animalimorsus</name>
    <dbReference type="NCBI Taxonomy" id="2029117"/>
    <lineage>
        <taxon>Bacteria</taxon>
        <taxon>Pseudomonadati</taxon>
        <taxon>Pseudomonadota</taxon>
        <taxon>Betaproteobacteria</taxon>
        <taxon>Burkholderiales</taxon>
        <taxon>Comamonadaceae</taxon>
        <taxon>Vandammella</taxon>
    </lineage>
</organism>
<dbReference type="PROSITE" id="PS51755">
    <property type="entry name" value="OMPR_PHOB"/>
    <property type="match status" value="1"/>
</dbReference>
<dbReference type="GO" id="GO:0006355">
    <property type="term" value="P:regulation of DNA-templated transcription"/>
    <property type="evidence" value="ECO:0007669"/>
    <property type="project" value="InterPro"/>
</dbReference>
<sequence length="241" mass="26590">MRILIVEDDATLASQLQRVLTQAGFVAEHTADGQEAVFLAETESYDAAVLDLGLPGLDGISVLRHWRESGCHMPVLILTGRSRWSDKLAGFQAGADDYLTKPFMQEEVVLRLRALLRRSQPLSSQNGQGGDTVLRSGGLEYDSVTQRVYVDGQHIALTAQELKILAYLMHRPGATVTRTEIGEHVYSRDLDPDSNSLDVLIGRIRRKIGAARIETQRGLGFRLVDPQQADNANSPKESRQA</sequence>
<evidence type="ECO:0000313" key="11">
    <source>
        <dbReference type="EMBL" id="PAX16034.1"/>
    </source>
</evidence>
<gene>
    <name evidence="10" type="ORF">CK620_11390</name>
    <name evidence="11" type="ORF">CLI92_10635</name>
</gene>
<keyword evidence="5" id="KW-0804">Transcription</keyword>
<dbReference type="InterPro" id="IPR001867">
    <property type="entry name" value="OmpR/PhoB-type_DNA-bd"/>
</dbReference>
<dbReference type="AlphaFoldDB" id="A0A2A2T3D5"/>
<evidence type="ECO:0000313" key="13">
    <source>
        <dbReference type="Proteomes" id="UP000217999"/>
    </source>
</evidence>
<comment type="caution">
    <text evidence="11">The sequence shown here is derived from an EMBL/GenBank/DDBJ whole genome shotgun (WGS) entry which is preliminary data.</text>
</comment>
<evidence type="ECO:0000256" key="3">
    <source>
        <dbReference type="ARBA" id="ARBA00023015"/>
    </source>
</evidence>
<evidence type="ECO:0000259" key="8">
    <source>
        <dbReference type="PROSITE" id="PS50110"/>
    </source>
</evidence>
<dbReference type="SUPFAM" id="SSF52172">
    <property type="entry name" value="CheY-like"/>
    <property type="match status" value="1"/>
</dbReference>
<keyword evidence="2" id="KW-0902">Two-component regulatory system</keyword>
<dbReference type="Pfam" id="PF00486">
    <property type="entry name" value="Trans_reg_C"/>
    <property type="match status" value="1"/>
</dbReference>
<keyword evidence="3" id="KW-0805">Transcription regulation</keyword>
<dbReference type="Gene3D" id="3.40.50.2300">
    <property type="match status" value="1"/>
</dbReference>